<name>A0A0H5QGB7_9EUKA</name>
<reference evidence="1" key="1">
    <citation type="submission" date="2015-04" db="EMBL/GenBank/DDBJ databases">
        <title>The genome sequence of the plant pathogenic Rhizarian Plasmodiophora brassicae reveals insights in its biotrophic life cycle and the origin of chitin synthesis.</title>
        <authorList>
            <person name="Schwelm A."/>
            <person name="Fogelqvist J."/>
            <person name="Knaust A."/>
            <person name="Julke S."/>
            <person name="Lilja T."/>
            <person name="Dhandapani V."/>
            <person name="Bonilla-Rosso G."/>
            <person name="Karlsson M."/>
            <person name="Shevchenko A."/>
            <person name="Choi S.R."/>
            <person name="Kim H.G."/>
            <person name="Park J.Y."/>
            <person name="Lim Y.P."/>
            <person name="Ludwig-Muller J."/>
            <person name="Dixelius C."/>
        </authorList>
    </citation>
    <scope>NUCLEOTIDE SEQUENCE</scope>
    <source>
        <tissue evidence="1">Potato root galls</tissue>
    </source>
</reference>
<protein>
    <submittedName>
        <fullName evidence="1">Uncharacterized protein</fullName>
    </submittedName>
</protein>
<accession>A0A0H5QGB7</accession>
<feature type="non-terminal residue" evidence="1">
    <location>
        <position position="1"/>
    </location>
</feature>
<dbReference type="AlphaFoldDB" id="A0A0H5QGB7"/>
<proteinExistence type="predicted"/>
<evidence type="ECO:0000313" key="1">
    <source>
        <dbReference type="EMBL" id="CRZ00637.1"/>
    </source>
</evidence>
<organism evidence="1">
    <name type="scientific">Spongospora subterranea</name>
    <dbReference type="NCBI Taxonomy" id="70186"/>
    <lineage>
        <taxon>Eukaryota</taxon>
        <taxon>Sar</taxon>
        <taxon>Rhizaria</taxon>
        <taxon>Endomyxa</taxon>
        <taxon>Phytomyxea</taxon>
        <taxon>Plasmodiophorida</taxon>
        <taxon>Plasmodiophoridae</taxon>
        <taxon>Spongospora</taxon>
    </lineage>
</organism>
<dbReference type="EMBL" id="HACM01000195">
    <property type="protein sequence ID" value="CRZ00637.1"/>
    <property type="molecule type" value="Transcribed_RNA"/>
</dbReference>
<sequence>QSMLCKQPPALPGDVRSVLIQIVHSKSMLHTQHIILRKDVASIPIQMLHLQSTLHTLRSVSSEFRFGTGVDLLAMAFNHSRINSSVPLMTTSVSLSFLPPVVNLSRISPCLLSGLSIVNLH</sequence>
<feature type="non-terminal residue" evidence="1">
    <location>
        <position position="121"/>
    </location>
</feature>